<comment type="similarity">
    <text evidence="2">Belongs to the DPH4 family.</text>
</comment>
<dbReference type="SUPFAM" id="SSF46565">
    <property type="entry name" value="Chaperone J-domain"/>
    <property type="match status" value="1"/>
</dbReference>
<proteinExistence type="inferred from homology"/>
<dbReference type="EMBL" id="KZ992432">
    <property type="protein sequence ID" value="RKP10922.1"/>
    <property type="molecule type" value="Genomic_DNA"/>
</dbReference>
<comment type="function">
    <text evidence="1">Required for the first step of diphthamide biosynthesis, the transfer of 3-amino-3-carboxypropyl from S-adenosyl-L-methionine to a histidine residue. Diphthamide is a post-translational modification of histidine which occurs in elongation factor 2.</text>
</comment>
<protein>
    <recommendedName>
        <fullName evidence="3">Diphthamide biosynthesis protein 4</fullName>
    </recommendedName>
</protein>
<dbReference type="InterPro" id="IPR036869">
    <property type="entry name" value="J_dom_sf"/>
</dbReference>
<feature type="domain" description="J" evidence="8">
    <location>
        <begin position="9"/>
        <end position="96"/>
    </location>
</feature>
<dbReference type="Gene3D" id="3.10.660.10">
    <property type="entry name" value="DPH Zinc finger"/>
    <property type="match status" value="1"/>
</dbReference>
<reference evidence="11" key="1">
    <citation type="journal article" date="2018" name="Nat. Microbiol.">
        <title>Leveraging single-cell genomics to expand the fungal tree of life.</title>
        <authorList>
            <person name="Ahrendt S.R."/>
            <person name="Quandt C.A."/>
            <person name="Ciobanu D."/>
            <person name="Clum A."/>
            <person name="Salamov A."/>
            <person name="Andreopoulos B."/>
            <person name="Cheng J.F."/>
            <person name="Woyke T."/>
            <person name="Pelin A."/>
            <person name="Henrissat B."/>
            <person name="Reynolds N.K."/>
            <person name="Benny G.L."/>
            <person name="Smith M.E."/>
            <person name="James T.Y."/>
            <person name="Grigoriev I.V."/>
        </authorList>
    </citation>
    <scope>NUCLEOTIDE SEQUENCE [LARGE SCALE GENOMIC DNA]</scope>
    <source>
        <strain evidence="11">RSA 1356</strain>
    </source>
</reference>
<keyword evidence="11" id="KW-1185">Reference proteome</keyword>
<dbReference type="PRINTS" id="PR00625">
    <property type="entry name" value="JDOMAIN"/>
</dbReference>
<dbReference type="PROSITE" id="PS51074">
    <property type="entry name" value="DPH_MB"/>
    <property type="match status" value="1"/>
</dbReference>
<name>A0A4P9XXX3_9FUNG</name>
<evidence type="ECO:0000313" key="11">
    <source>
        <dbReference type="Proteomes" id="UP000271241"/>
    </source>
</evidence>
<feature type="domain" description="DPH-type MB" evidence="9">
    <location>
        <begin position="107"/>
        <end position="163"/>
    </location>
</feature>
<dbReference type="CDD" id="cd06257">
    <property type="entry name" value="DnaJ"/>
    <property type="match status" value="1"/>
</dbReference>
<feature type="compositionally biased region" description="Basic and acidic residues" evidence="7">
    <location>
        <begin position="40"/>
        <end position="49"/>
    </location>
</feature>
<dbReference type="SUPFAM" id="SSF144217">
    <property type="entry name" value="CSL zinc finger"/>
    <property type="match status" value="1"/>
</dbReference>
<keyword evidence="6" id="KW-0408">Iron</keyword>
<evidence type="ECO:0000256" key="3">
    <source>
        <dbReference type="ARBA" id="ARBA00021797"/>
    </source>
</evidence>
<dbReference type="AlphaFoldDB" id="A0A4P9XXX3"/>
<dbReference type="PANTHER" id="PTHR45255">
    <property type="entry name" value="DNAJ HOMOLOG SUBFAMILY C MEMBER 24"/>
    <property type="match status" value="1"/>
</dbReference>
<keyword evidence="5" id="KW-0862">Zinc</keyword>
<dbReference type="OrthoDB" id="445556at2759"/>
<dbReference type="InterPro" id="IPR001623">
    <property type="entry name" value="DnaJ_domain"/>
</dbReference>
<feature type="compositionally biased region" description="Low complexity" evidence="7">
    <location>
        <begin position="50"/>
        <end position="64"/>
    </location>
</feature>
<evidence type="ECO:0000256" key="4">
    <source>
        <dbReference type="ARBA" id="ARBA00022723"/>
    </source>
</evidence>
<evidence type="ECO:0000256" key="2">
    <source>
        <dbReference type="ARBA" id="ARBA00006169"/>
    </source>
</evidence>
<evidence type="ECO:0000256" key="1">
    <source>
        <dbReference type="ARBA" id="ARBA00003474"/>
    </source>
</evidence>
<evidence type="ECO:0000256" key="5">
    <source>
        <dbReference type="ARBA" id="ARBA00022833"/>
    </source>
</evidence>
<dbReference type="Gene3D" id="1.10.287.110">
    <property type="entry name" value="DnaJ domain"/>
    <property type="match status" value="1"/>
</dbReference>
<evidence type="ECO:0000259" key="8">
    <source>
        <dbReference type="PROSITE" id="PS50076"/>
    </source>
</evidence>
<keyword evidence="4" id="KW-0479">Metal-binding</keyword>
<feature type="region of interest" description="Disordered" evidence="7">
    <location>
        <begin position="40"/>
        <end position="67"/>
    </location>
</feature>
<evidence type="ECO:0000256" key="6">
    <source>
        <dbReference type="ARBA" id="ARBA00023004"/>
    </source>
</evidence>
<dbReference type="GO" id="GO:0008198">
    <property type="term" value="F:ferrous iron binding"/>
    <property type="evidence" value="ECO:0007669"/>
    <property type="project" value="TreeGrafter"/>
</dbReference>
<dbReference type="Pfam" id="PF00226">
    <property type="entry name" value="DnaJ"/>
    <property type="match status" value="1"/>
</dbReference>
<sequence length="169" mass="18827">MTASVGVASLYDILEVTEHATRDDIRLSYQRLLLQYHPDKRAGERRRPAAETAAAGDPAGSSAATEEHLRQRLDDVLRAWYTLGDTTRRADYDKQLRAARLCQPGPMDVEVDLDDMDYDEDTGVFTYACRCSGAYTLTEDDLEVGADLVGCAQCSLRIRVLYQAADETE</sequence>
<organism evidence="10 11">
    <name type="scientific">Thamnocephalis sphaerospora</name>
    <dbReference type="NCBI Taxonomy" id="78915"/>
    <lineage>
        <taxon>Eukaryota</taxon>
        <taxon>Fungi</taxon>
        <taxon>Fungi incertae sedis</taxon>
        <taxon>Zoopagomycota</taxon>
        <taxon>Zoopagomycotina</taxon>
        <taxon>Zoopagomycetes</taxon>
        <taxon>Zoopagales</taxon>
        <taxon>Sigmoideomycetaceae</taxon>
        <taxon>Thamnocephalis</taxon>
    </lineage>
</organism>
<dbReference type="PANTHER" id="PTHR45255:SF1">
    <property type="entry name" value="DNAJ HOMOLOG SUBFAMILY C MEMBER 24"/>
    <property type="match status" value="1"/>
</dbReference>
<evidence type="ECO:0000259" key="9">
    <source>
        <dbReference type="PROSITE" id="PS51074"/>
    </source>
</evidence>
<dbReference type="Pfam" id="PF05207">
    <property type="entry name" value="Zn_ribbon_CSL"/>
    <property type="match status" value="1"/>
</dbReference>
<evidence type="ECO:0000313" key="10">
    <source>
        <dbReference type="EMBL" id="RKP10922.1"/>
    </source>
</evidence>
<dbReference type="PROSITE" id="PS50076">
    <property type="entry name" value="DNAJ_2"/>
    <property type="match status" value="1"/>
</dbReference>
<dbReference type="SMART" id="SM00271">
    <property type="entry name" value="DnaJ"/>
    <property type="match status" value="1"/>
</dbReference>
<accession>A0A4P9XXX3</accession>
<dbReference type="GO" id="GO:0001671">
    <property type="term" value="F:ATPase activator activity"/>
    <property type="evidence" value="ECO:0007669"/>
    <property type="project" value="TreeGrafter"/>
</dbReference>
<gene>
    <name evidence="10" type="ORF">THASP1DRAFT_27287</name>
</gene>
<dbReference type="InterPro" id="IPR007872">
    <property type="entry name" value="DPH_MB_dom"/>
</dbReference>
<dbReference type="STRING" id="78915.A0A4P9XXX3"/>
<dbReference type="Proteomes" id="UP000271241">
    <property type="component" value="Unassembled WGS sequence"/>
</dbReference>
<evidence type="ECO:0000256" key="7">
    <source>
        <dbReference type="SAM" id="MobiDB-lite"/>
    </source>
</evidence>
<dbReference type="InterPro" id="IPR036671">
    <property type="entry name" value="DPH_MB_sf"/>
</dbReference>